<dbReference type="Gene3D" id="3.40.1010.20">
    <property type="entry name" value="4-hydroxy-3-methylbut-2-enyl diphosphate reductase, catalytic domain"/>
    <property type="match status" value="2"/>
</dbReference>
<reference evidence="9 10" key="1">
    <citation type="journal article" date="2018" name="Syst. Appl. Microbiol.">
        <title>Ereboglobus luteus gen. nov. sp. nov. from cockroach guts, and new insights into the oxygen relationship of the genera Opitutus and Didymococcus (Verrucomicrobia: Opitutaceae).</title>
        <authorList>
            <person name="Tegtmeier D."/>
            <person name="Belitz A."/>
            <person name="Radek R."/>
            <person name="Heimerl T."/>
            <person name="Brune A."/>
        </authorList>
    </citation>
    <scope>NUCLEOTIDE SEQUENCE [LARGE SCALE GENOMIC DNA]</scope>
    <source>
        <strain evidence="9 10">Ho45</strain>
    </source>
</reference>
<organism evidence="9 10">
    <name type="scientific">Ereboglobus luteus</name>
    <dbReference type="NCBI Taxonomy" id="1796921"/>
    <lineage>
        <taxon>Bacteria</taxon>
        <taxon>Pseudomonadati</taxon>
        <taxon>Verrucomicrobiota</taxon>
        <taxon>Opitutia</taxon>
        <taxon>Opitutales</taxon>
        <taxon>Opitutaceae</taxon>
        <taxon>Ereboglobus</taxon>
    </lineage>
</organism>
<protein>
    <submittedName>
        <fullName evidence="9">4-hydroxy-3-methylbut-2-enyl diphosphate reductase</fullName>
    </submittedName>
</protein>
<dbReference type="CDD" id="cd13944">
    <property type="entry name" value="lytB_ispH"/>
    <property type="match status" value="1"/>
</dbReference>
<comment type="pathway">
    <text evidence="8">Isoprenoid biosynthesis; dimethylallyl diphosphate biosynthesis; dimethylallyl diphosphate from (2E)-4-hydroxy-3-methylbutenyl diphosphate: step 1/1.</text>
</comment>
<dbReference type="PANTHER" id="PTHR31619">
    <property type="entry name" value="4-HYDROXY-3-METHYLBUT-2-ENYL DIPHOSPHATE REDUCTASE, CHLOROPLASTIC"/>
    <property type="match status" value="1"/>
</dbReference>
<evidence type="ECO:0000256" key="2">
    <source>
        <dbReference type="ARBA" id="ARBA00022485"/>
    </source>
</evidence>
<keyword evidence="2" id="KW-0004">4Fe-4S</keyword>
<dbReference type="Gene3D" id="3.40.50.11270">
    <property type="match status" value="1"/>
</dbReference>
<keyword evidence="4" id="KW-0560">Oxidoreductase</keyword>
<keyword evidence="10" id="KW-1185">Reference proteome</keyword>
<evidence type="ECO:0000256" key="3">
    <source>
        <dbReference type="ARBA" id="ARBA00022723"/>
    </source>
</evidence>
<gene>
    <name evidence="9" type="primary">ispH</name>
    <name evidence="9" type="ORF">CKA38_10355</name>
</gene>
<evidence type="ECO:0000313" key="10">
    <source>
        <dbReference type="Proteomes" id="UP000244896"/>
    </source>
</evidence>
<dbReference type="GO" id="GO:0019288">
    <property type="term" value="P:isopentenyl diphosphate biosynthetic process, methylerythritol 4-phosphate pathway"/>
    <property type="evidence" value="ECO:0007669"/>
    <property type="project" value="InterPro"/>
</dbReference>
<comment type="pathway">
    <text evidence="7">Isoprenoid biosynthesis; isopentenyl diphosphate biosynthesis via DXP pathway; isopentenyl diphosphate from 1-deoxy-D-xylulose 5-phosphate: step 6/6.</text>
</comment>
<evidence type="ECO:0000256" key="6">
    <source>
        <dbReference type="ARBA" id="ARBA00023014"/>
    </source>
</evidence>
<keyword evidence="6" id="KW-0411">Iron-sulfur</keyword>
<evidence type="ECO:0000256" key="7">
    <source>
        <dbReference type="ARBA" id="ARBA00046313"/>
    </source>
</evidence>
<dbReference type="GO" id="GO:0051539">
    <property type="term" value="F:4 iron, 4 sulfur cluster binding"/>
    <property type="evidence" value="ECO:0007669"/>
    <property type="project" value="UniProtKB-KW"/>
</dbReference>
<keyword evidence="5" id="KW-0408">Iron</keyword>
<dbReference type="InterPro" id="IPR003451">
    <property type="entry name" value="LytB/IspH"/>
</dbReference>
<evidence type="ECO:0000256" key="4">
    <source>
        <dbReference type="ARBA" id="ARBA00023002"/>
    </source>
</evidence>
<dbReference type="KEGG" id="elut:CKA38_10355"/>
<dbReference type="RefSeq" id="WP_108825405.1">
    <property type="nucleotide sequence ID" value="NZ_CP023004.1"/>
</dbReference>
<dbReference type="GO" id="GO:0051745">
    <property type="term" value="F:4-hydroxy-3-methylbut-2-enyl diphosphate reductase activity"/>
    <property type="evidence" value="ECO:0007669"/>
    <property type="project" value="InterPro"/>
</dbReference>
<dbReference type="GO" id="GO:0050992">
    <property type="term" value="P:dimethylallyl diphosphate biosynthetic process"/>
    <property type="evidence" value="ECO:0007669"/>
    <property type="project" value="InterPro"/>
</dbReference>
<dbReference type="PANTHER" id="PTHR31619:SF5">
    <property type="entry name" value="4-HYDROXY-3-METHYLBUT-2-ENYL DIPHOSPHATE REDUCTASE, CHLOROPLASTIC"/>
    <property type="match status" value="1"/>
</dbReference>
<comment type="cofactor">
    <cofactor evidence="1">
        <name>[4Fe-4S] cluster</name>
        <dbReference type="ChEBI" id="CHEBI:49883"/>
    </cofactor>
</comment>
<dbReference type="AlphaFoldDB" id="A0A2U8E4Z5"/>
<evidence type="ECO:0000256" key="8">
    <source>
        <dbReference type="ARBA" id="ARBA00046314"/>
    </source>
</evidence>
<dbReference type="NCBIfam" id="TIGR00216">
    <property type="entry name" value="ispH_lytB"/>
    <property type="match status" value="1"/>
</dbReference>
<sequence length="590" mass="64554">MPTAILAFNTNNQLAIRRAGASAQLAFTGGDLPETLARLEAAFQAHTGPRAAFTTGDDLQVHLAQVTGEPVDREIHFASIDSLQSAPDALDPVLAGVLAQLDPHLIAIPYLHLGENDFIYKFRPDKERNSRIYQLDDNARALYQSQLCSAIKALSRANERTASAPVPLDFGAVRYLIPSHFGFCLGVKNAIERAYETLAENPGRRVFMLSELIHNPYVNEDLRRRGLLYLQTDKGEPIPDNAGPRLGATNSTQKTARVPLLWDTLTPDDIVIIPAFGATDDDKRRLVRKGIPVLQYDATCMLVEKVWKAARAFGREGFTIIIHGKHEHEETKATFSNARRHAPALIVRNLAEARILTDIIQSDSGDSSVLAAAREKFAATFDGKHTPGFDITRDLQRVAVVNQTTLLMNETLAIIEHLRSAYAAKYGPVEAAARVGGNAKRDTLCYATQVNQDALSLALAEPLDAAIVIGGKNSSNTYQLYRLCEQGLGPRAFFIQSERNIRSLDAIEHYHFPAHGPRVTAAPFENTEIKPLPRPSAPGQPLRILITGGASCPDGIIQQVVAKINSLLPAQTIRPIDAVLGDLERHDKPA</sequence>
<dbReference type="Pfam" id="PF02401">
    <property type="entry name" value="LYTB"/>
    <property type="match status" value="1"/>
</dbReference>
<evidence type="ECO:0000256" key="1">
    <source>
        <dbReference type="ARBA" id="ARBA00001966"/>
    </source>
</evidence>
<accession>A0A2U8E4Z5</accession>
<dbReference type="Proteomes" id="UP000244896">
    <property type="component" value="Chromosome"/>
</dbReference>
<name>A0A2U8E4Z5_9BACT</name>
<evidence type="ECO:0000313" key="9">
    <source>
        <dbReference type="EMBL" id="AWI09592.1"/>
    </source>
</evidence>
<keyword evidence="3" id="KW-0479">Metal-binding</keyword>
<evidence type="ECO:0000256" key="5">
    <source>
        <dbReference type="ARBA" id="ARBA00023004"/>
    </source>
</evidence>
<dbReference type="EMBL" id="CP023004">
    <property type="protein sequence ID" value="AWI09592.1"/>
    <property type="molecule type" value="Genomic_DNA"/>
</dbReference>
<dbReference type="GO" id="GO:0046872">
    <property type="term" value="F:metal ion binding"/>
    <property type="evidence" value="ECO:0007669"/>
    <property type="project" value="UniProtKB-KW"/>
</dbReference>
<proteinExistence type="predicted"/>